<feature type="transmembrane region" description="Helical" evidence="9">
    <location>
        <begin position="94"/>
        <end position="113"/>
    </location>
</feature>
<feature type="transmembrane region" description="Helical" evidence="9">
    <location>
        <begin position="285"/>
        <end position="304"/>
    </location>
</feature>
<dbReference type="EMBL" id="JAZEWV010000048">
    <property type="protein sequence ID" value="MEE4546576.1"/>
    <property type="molecule type" value="Genomic_DNA"/>
</dbReference>
<feature type="region of interest" description="Disordered" evidence="8">
    <location>
        <begin position="1"/>
        <end position="49"/>
    </location>
</feature>
<keyword evidence="3" id="KW-0813">Transport</keyword>
<keyword evidence="7 9" id="KW-0472">Membrane</keyword>
<dbReference type="PANTHER" id="PTHR21716:SF53">
    <property type="entry name" value="PERMEASE PERM-RELATED"/>
    <property type="match status" value="1"/>
</dbReference>
<protein>
    <submittedName>
        <fullName evidence="10">AI-2E family transporter</fullName>
    </submittedName>
</protein>
<sequence length="400" mass="41288">MTDTPADAVTAAAVTAPAPAPAPTADAGSGATAGLAAGPDRPGDPGPARRLQQALAAAPGDRSWFAVGFGTGLGAILAWLLVQTVLQISELLTLLMLAFFIAVSLEPVVAWLCRRGLARGWSVALVVLGFASVLAGFVALVIPPVTAAVSALTKGVPRWRRQLHDHHSTLGRLEDRYHVIEKARAQLGSGGGASDVAGGVLGAGQLVVNALASTVIVITVTLYMMAALPAIKRFSYRFVPGTRRERARRITEEVLGRVGRFMLGNIATSAIAGLATFVWCESIDLPYPAALGFFVALMDLIPVVGSTVGGVVVSLAALSVSLPVAVATTLFYIAFRVAEDYLIMPRAMKFAVNVHPVVTVVAVLAGGSLLGIIGGLVAIPAAAALGMVLDEFVFPRTDAS</sequence>
<dbReference type="Pfam" id="PF01594">
    <property type="entry name" value="AI-2E_transport"/>
    <property type="match status" value="1"/>
</dbReference>
<evidence type="ECO:0000256" key="6">
    <source>
        <dbReference type="ARBA" id="ARBA00022989"/>
    </source>
</evidence>
<evidence type="ECO:0000256" key="3">
    <source>
        <dbReference type="ARBA" id="ARBA00022448"/>
    </source>
</evidence>
<evidence type="ECO:0000256" key="2">
    <source>
        <dbReference type="ARBA" id="ARBA00009773"/>
    </source>
</evidence>
<gene>
    <name evidence="10" type="ORF">V2S66_32005</name>
</gene>
<evidence type="ECO:0000256" key="5">
    <source>
        <dbReference type="ARBA" id="ARBA00022692"/>
    </source>
</evidence>
<evidence type="ECO:0000256" key="1">
    <source>
        <dbReference type="ARBA" id="ARBA00004651"/>
    </source>
</evidence>
<proteinExistence type="inferred from homology"/>
<comment type="similarity">
    <text evidence="2">Belongs to the autoinducer-2 exporter (AI-2E) (TC 2.A.86) family.</text>
</comment>
<feature type="transmembrane region" description="Helical" evidence="9">
    <location>
        <begin position="311"/>
        <end position="335"/>
    </location>
</feature>
<name>A0ABU7PL57_9ACTN</name>
<comment type="caution">
    <text evidence="10">The sequence shown here is derived from an EMBL/GenBank/DDBJ whole genome shotgun (WGS) entry which is preliminary data.</text>
</comment>
<feature type="transmembrane region" description="Helical" evidence="9">
    <location>
        <begin position="258"/>
        <end position="279"/>
    </location>
</feature>
<evidence type="ECO:0000256" key="8">
    <source>
        <dbReference type="SAM" id="MobiDB-lite"/>
    </source>
</evidence>
<keyword evidence="6 9" id="KW-1133">Transmembrane helix</keyword>
<evidence type="ECO:0000313" key="11">
    <source>
        <dbReference type="Proteomes" id="UP001344658"/>
    </source>
</evidence>
<evidence type="ECO:0000313" key="10">
    <source>
        <dbReference type="EMBL" id="MEE4546576.1"/>
    </source>
</evidence>
<dbReference type="RefSeq" id="WP_330800278.1">
    <property type="nucleotide sequence ID" value="NZ_JAZEWV010000048.1"/>
</dbReference>
<reference evidence="10 11" key="1">
    <citation type="submission" date="2023-12" db="EMBL/GenBank/DDBJ databases">
        <title>Streptomyces sp. V4-01.</title>
        <authorList>
            <person name="Somphong A."/>
            <person name="Phongsopitanun W."/>
        </authorList>
    </citation>
    <scope>NUCLEOTIDE SEQUENCE [LARGE SCALE GENOMIC DNA]</scope>
    <source>
        <strain evidence="10 11">V4-01</strain>
    </source>
</reference>
<dbReference type="PANTHER" id="PTHR21716">
    <property type="entry name" value="TRANSMEMBRANE PROTEIN"/>
    <property type="match status" value="1"/>
</dbReference>
<keyword evidence="4" id="KW-1003">Cell membrane</keyword>
<evidence type="ECO:0000256" key="4">
    <source>
        <dbReference type="ARBA" id="ARBA00022475"/>
    </source>
</evidence>
<evidence type="ECO:0000256" key="9">
    <source>
        <dbReference type="SAM" id="Phobius"/>
    </source>
</evidence>
<dbReference type="Proteomes" id="UP001344658">
    <property type="component" value="Unassembled WGS sequence"/>
</dbReference>
<feature type="transmembrane region" description="Helical" evidence="9">
    <location>
        <begin position="64"/>
        <end position="82"/>
    </location>
</feature>
<keyword evidence="5 9" id="KW-0812">Transmembrane</keyword>
<feature type="transmembrane region" description="Helical" evidence="9">
    <location>
        <begin position="120"/>
        <end position="142"/>
    </location>
</feature>
<evidence type="ECO:0000256" key="7">
    <source>
        <dbReference type="ARBA" id="ARBA00023136"/>
    </source>
</evidence>
<keyword evidence="11" id="KW-1185">Reference proteome</keyword>
<organism evidence="10 11">
    <name type="scientific">Actinacidiphila polyblastidii</name>
    <dbReference type="NCBI Taxonomy" id="3110430"/>
    <lineage>
        <taxon>Bacteria</taxon>
        <taxon>Bacillati</taxon>
        <taxon>Actinomycetota</taxon>
        <taxon>Actinomycetes</taxon>
        <taxon>Kitasatosporales</taxon>
        <taxon>Streptomycetaceae</taxon>
        <taxon>Actinacidiphila</taxon>
    </lineage>
</organism>
<feature type="transmembrane region" description="Helical" evidence="9">
    <location>
        <begin position="355"/>
        <end position="379"/>
    </location>
</feature>
<accession>A0ABU7PL57</accession>
<feature type="transmembrane region" description="Helical" evidence="9">
    <location>
        <begin position="206"/>
        <end position="228"/>
    </location>
</feature>
<comment type="subcellular location">
    <subcellularLocation>
        <location evidence="1">Cell membrane</location>
        <topology evidence="1">Multi-pass membrane protein</topology>
    </subcellularLocation>
</comment>
<dbReference type="InterPro" id="IPR002549">
    <property type="entry name" value="AI-2E-like"/>
</dbReference>